<dbReference type="Proteomes" id="UP000183982">
    <property type="component" value="Unassembled WGS sequence"/>
</dbReference>
<name>A0A1M6EQ70_9RHOB</name>
<evidence type="ECO:0000256" key="2">
    <source>
        <dbReference type="ARBA" id="ARBA00023015"/>
    </source>
</evidence>
<dbReference type="Pfam" id="PF00126">
    <property type="entry name" value="HTH_1"/>
    <property type="match status" value="1"/>
</dbReference>
<reference evidence="7" key="1">
    <citation type="submission" date="2016-11" db="EMBL/GenBank/DDBJ databases">
        <authorList>
            <person name="Varghese N."/>
            <person name="Submissions S."/>
        </authorList>
    </citation>
    <scope>NUCLEOTIDE SEQUENCE [LARGE SCALE GENOMIC DNA]</scope>
    <source>
        <strain evidence="7">DSM 100564</strain>
    </source>
</reference>
<comment type="similarity">
    <text evidence="1">Belongs to the LysR transcriptional regulatory family.</text>
</comment>
<dbReference type="InterPro" id="IPR036390">
    <property type="entry name" value="WH_DNA-bd_sf"/>
</dbReference>
<dbReference type="InterPro" id="IPR005119">
    <property type="entry name" value="LysR_subst-bd"/>
</dbReference>
<dbReference type="AlphaFoldDB" id="A0A1M6EQ70"/>
<proteinExistence type="inferred from homology"/>
<organism evidence="6 7">
    <name type="scientific">Shimia gijangensis</name>
    <dbReference type="NCBI Taxonomy" id="1470563"/>
    <lineage>
        <taxon>Bacteria</taxon>
        <taxon>Pseudomonadati</taxon>
        <taxon>Pseudomonadota</taxon>
        <taxon>Alphaproteobacteria</taxon>
        <taxon>Rhodobacterales</taxon>
        <taxon>Roseobacteraceae</taxon>
    </lineage>
</organism>
<dbReference type="PROSITE" id="PS50931">
    <property type="entry name" value="HTH_LYSR"/>
    <property type="match status" value="1"/>
</dbReference>
<dbReference type="OrthoDB" id="7624726at2"/>
<dbReference type="STRING" id="1470563.SAMN05444000_103269"/>
<sequence>MDWDKLRIFHAVADAGSLTHAGDSLHLSQSAVSRQIRALEESLNTTLFHRHARGLILTEQGELLFDATKSMNKRLDAAAARIRDSEEEVFGELRVTTTIGFGTLWLAPRLPKLYEKYPDLNIDLMLEERVLDLPMREADVAIRMKEPSQADLIRKRLMSVHMRLYATPEYIAQKGNPDSEKQLGNHRLICQNISSAQVGAGANLVQTLLSNEIPSVLYVNNYFGVLQAVLHNLGIGVLPDYVTQDFPNLVRVLPDVDSGEIPVFLAYPEELRQSKRISAFRDFVQEEIISHRKQLRAKENPQAMR</sequence>
<protein>
    <submittedName>
        <fullName evidence="6">Transcriptional regulator, LysR family</fullName>
    </submittedName>
</protein>
<dbReference type="GO" id="GO:0006351">
    <property type="term" value="P:DNA-templated transcription"/>
    <property type="evidence" value="ECO:0007669"/>
    <property type="project" value="TreeGrafter"/>
</dbReference>
<dbReference type="Gene3D" id="1.10.10.10">
    <property type="entry name" value="Winged helix-like DNA-binding domain superfamily/Winged helix DNA-binding domain"/>
    <property type="match status" value="1"/>
</dbReference>
<dbReference type="PRINTS" id="PR00039">
    <property type="entry name" value="HTHLYSR"/>
</dbReference>
<dbReference type="GO" id="GO:0003700">
    <property type="term" value="F:DNA-binding transcription factor activity"/>
    <property type="evidence" value="ECO:0007669"/>
    <property type="project" value="InterPro"/>
</dbReference>
<dbReference type="InterPro" id="IPR000847">
    <property type="entry name" value="LysR_HTH_N"/>
</dbReference>
<accession>A0A1M6EQ70</accession>
<evidence type="ECO:0000256" key="3">
    <source>
        <dbReference type="ARBA" id="ARBA00023125"/>
    </source>
</evidence>
<dbReference type="Gene3D" id="3.40.190.290">
    <property type="match status" value="1"/>
</dbReference>
<dbReference type="InterPro" id="IPR058163">
    <property type="entry name" value="LysR-type_TF_proteobact-type"/>
</dbReference>
<evidence type="ECO:0000256" key="1">
    <source>
        <dbReference type="ARBA" id="ARBA00009437"/>
    </source>
</evidence>
<dbReference type="Pfam" id="PF03466">
    <property type="entry name" value="LysR_substrate"/>
    <property type="match status" value="1"/>
</dbReference>
<dbReference type="EMBL" id="FQZQ01000003">
    <property type="protein sequence ID" value="SHI87614.1"/>
    <property type="molecule type" value="Genomic_DNA"/>
</dbReference>
<dbReference type="CDD" id="cd08422">
    <property type="entry name" value="PBP2_CrgA_like"/>
    <property type="match status" value="1"/>
</dbReference>
<evidence type="ECO:0000313" key="6">
    <source>
        <dbReference type="EMBL" id="SHI87614.1"/>
    </source>
</evidence>
<dbReference type="PANTHER" id="PTHR30537:SF20">
    <property type="entry name" value="TRANSCRIPTIONAL REGULATORY PROTEIN"/>
    <property type="match status" value="1"/>
</dbReference>
<dbReference type="GO" id="GO:0043565">
    <property type="term" value="F:sequence-specific DNA binding"/>
    <property type="evidence" value="ECO:0007669"/>
    <property type="project" value="TreeGrafter"/>
</dbReference>
<dbReference type="FunFam" id="1.10.10.10:FF:000001">
    <property type="entry name" value="LysR family transcriptional regulator"/>
    <property type="match status" value="1"/>
</dbReference>
<dbReference type="SUPFAM" id="SSF46785">
    <property type="entry name" value="Winged helix' DNA-binding domain"/>
    <property type="match status" value="1"/>
</dbReference>
<evidence type="ECO:0000256" key="4">
    <source>
        <dbReference type="ARBA" id="ARBA00023163"/>
    </source>
</evidence>
<dbReference type="SUPFAM" id="SSF53850">
    <property type="entry name" value="Periplasmic binding protein-like II"/>
    <property type="match status" value="1"/>
</dbReference>
<evidence type="ECO:0000259" key="5">
    <source>
        <dbReference type="PROSITE" id="PS50931"/>
    </source>
</evidence>
<evidence type="ECO:0000313" key="7">
    <source>
        <dbReference type="Proteomes" id="UP000183982"/>
    </source>
</evidence>
<gene>
    <name evidence="6" type="ORF">SAMN05444000_103269</name>
</gene>
<keyword evidence="3" id="KW-0238">DNA-binding</keyword>
<dbReference type="RefSeq" id="WP_073249758.1">
    <property type="nucleotide sequence ID" value="NZ_FQZQ01000003.1"/>
</dbReference>
<keyword evidence="2" id="KW-0805">Transcription regulation</keyword>
<dbReference type="PANTHER" id="PTHR30537">
    <property type="entry name" value="HTH-TYPE TRANSCRIPTIONAL REGULATOR"/>
    <property type="match status" value="1"/>
</dbReference>
<keyword evidence="4" id="KW-0804">Transcription</keyword>
<feature type="domain" description="HTH lysR-type" evidence="5">
    <location>
        <begin position="1"/>
        <end position="58"/>
    </location>
</feature>
<keyword evidence="7" id="KW-1185">Reference proteome</keyword>
<dbReference type="InterPro" id="IPR036388">
    <property type="entry name" value="WH-like_DNA-bd_sf"/>
</dbReference>